<keyword evidence="12" id="KW-0233">DNA recombination</keyword>
<evidence type="ECO:0000256" key="12">
    <source>
        <dbReference type="ARBA" id="ARBA00023172"/>
    </source>
</evidence>
<keyword evidence="6" id="KW-0378">Hydrolase</keyword>
<comment type="catalytic activity">
    <reaction evidence="15">
        <text>DNA(n) + a 2'-deoxyribonucleoside 5'-triphosphate = DNA(n+1) + diphosphate</text>
        <dbReference type="Rhea" id="RHEA:22508"/>
        <dbReference type="Rhea" id="RHEA-COMP:17339"/>
        <dbReference type="Rhea" id="RHEA-COMP:17340"/>
        <dbReference type="ChEBI" id="CHEBI:33019"/>
        <dbReference type="ChEBI" id="CHEBI:61560"/>
        <dbReference type="ChEBI" id="CHEBI:173112"/>
        <dbReference type="EC" id="2.7.7.7"/>
    </reaction>
</comment>
<dbReference type="GO" id="GO:0003964">
    <property type="term" value="F:RNA-directed DNA polymerase activity"/>
    <property type="evidence" value="ECO:0007669"/>
    <property type="project" value="UniProtKB-KW"/>
</dbReference>
<feature type="region of interest" description="Disordered" evidence="17">
    <location>
        <begin position="315"/>
        <end position="335"/>
    </location>
</feature>
<dbReference type="GO" id="GO:0046872">
    <property type="term" value="F:metal ion binding"/>
    <property type="evidence" value="ECO:0007669"/>
    <property type="project" value="UniProtKB-KW"/>
</dbReference>
<evidence type="ECO:0000256" key="3">
    <source>
        <dbReference type="ARBA" id="ARBA00022722"/>
    </source>
</evidence>
<keyword evidence="11" id="KW-0239">DNA-directed DNA polymerase</keyword>
<evidence type="ECO:0000256" key="4">
    <source>
        <dbReference type="ARBA" id="ARBA00022723"/>
    </source>
</evidence>
<dbReference type="InterPro" id="IPR043502">
    <property type="entry name" value="DNA/RNA_pol_sf"/>
</dbReference>
<organism evidence="19 20">
    <name type="scientific">Puccinia coronata f. sp. avenae</name>
    <dbReference type="NCBI Taxonomy" id="200324"/>
    <lineage>
        <taxon>Eukaryota</taxon>
        <taxon>Fungi</taxon>
        <taxon>Dikarya</taxon>
        <taxon>Basidiomycota</taxon>
        <taxon>Pucciniomycotina</taxon>
        <taxon>Pucciniomycetes</taxon>
        <taxon>Pucciniales</taxon>
        <taxon>Pucciniaceae</taxon>
        <taxon>Puccinia</taxon>
    </lineage>
</organism>
<keyword evidence="5" id="KW-0255">Endonuclease</keyword>
<sequence length="1425" mass="160147">MRFGVDTNPKERSTDSDDSGSQERFQSTSEMADNAVNRLQSQLNDLQTVMRQQNDMIGNLQAAARAQALANSNTHLQNSNPLADEVMKQFVKSTVKFYKDVNPRNPKLAFDGSNYTKWENAIDRTLQHAFVHDRSFLNDEQDNFHMLDLLQNKAVAILMRSTLDEALLSIVESDEITSSKDLFELLRSKCKRSGRRHKIILTEKILKFATEKSPASEAWLACFCAIMSDVERAKITVNELGGLILQSLAKSPPGTDLKNFEYSISQPLDDMATIPTFGQVTTVIQSALSKITNGLVLSPGSIPSDVEMSINAIQSRQQRYEPPHKRQNPESPAQANAKFSVEKAAYFLGHWYSDCDAYWEDVRFGRVDAPPPNHAEKGSRFVPPSRNTQHKPTATGSQPTPQSNGRIRKIDVPDACDGTVLLDSGSTINVSGNSRFFKIKSRLNNPLTISLAISQYMAPVEFIGSLMIPTPTGVMEIDDVFYCKGIKGSILSTGRLVEDGWLFVHAHTDAKLISPMGITFSLNYINHCWNVATLDPPAMLSKISQRPSSKLFLWHCRLGHAAEPVVQRFIRRYLPGIKLDNKPFFCVQCAKSKATATKGNGATSNIPRDNPLDLCMTDVAGPFNMDINGCRYLITFRDHASTYTYCAIMTSCHEVPDKIMAWVLHLKTALGRAPAYLRCDNAAEYVGNLCDRLAEVGTVLAPISPYHPQQNGEAERANWTFGDMARTMLHDSKLPKIYWSYAYLTAAYIHNRIPNSRVETSPFEKLYGIKPSPNELYPFGSRAIVHVPKDIRTDKIEERGVECLMLGYPKAGSGWLFYVPSQKRIVHTSDAVFPEYQALTVKEARPGETIEAEITEPLPESELADTVPESELKKVVRRIKLVLGGEPTKEIAAAKLKAIESLPVAQEHRLPKTIKVALSRTDSQNWKAAAEYEIEKFASLGVWEPVNPHKGSKALGARWVFTIKRKTDGSIDKFRARYVAKGFNQVMGTDCNETYAPTASLNTLRLLLSIAQSKHFPTATFDISSAYLYSPIEEEVYVQPPVEIMPQWKGKIMRLKKAMYGTRQAARCWWKFFSSKMRDIGFTASELKPSLYFCRRGLEFVVIWLHVDDGFAMGSSQNVLDDLHQAISMQMEVKWSESVDKIVGINISHQDNNILLDQHLLVDQILRDYPRACFPKRSTLPEDHIEINPGDPVNSTEYRSTLGSLMYLCSGTRPDLSYSVNLLARYSANPSEEHWSALDVLIGYLKRNRDLKMVFRKGKEVMQLWSDANWGGEHERSTSGYMVRHNGNSIAWGAKWQTVVALSTCAAEYIALSEGSQIIAQLQNLLIDIEQTTPIEIYCNNEAAILIAGDNASKKKTRYLSRAFYFINDFIRQYDIKIQWTDTHNQVADIFTKRLGPNIIKKALEKINLVGSRSQPREGVLETRL</sequence>
<dbReference type="PROSITE" id="PS50994">
    <property type="entry name" value="INTEGRASE"/>
    <property type="match status" value="1"/>
</dbReference>
<dbReference type="GO" id="GO:0032196">
    <property type="term" value="P:transposition"/>
    <property type="evidence" value="ECO:0007669"/>
    <property type="project" value="UniProtKB-KW"/>
</dbReference>
<feature type="region of interest" description="Disordered" evidence="17">
    <location>
        <begin position="1"/>
        <end position="29"/>
    </location>
</feature>
<keyword evidence="4" id="KW-0479">Metal-binding</keyword>
<evidence type="ECO:0000256" key="8">
    <source>
        <dbReference type="ARBA" id="ARBA00022884"/>
    </source>
</evidence>
<keyword evidence="11" id="KW-0808">Transferase</keyword>
<dbReference type="Pfam" id="PF13976">
    <property type="entry name" value="gag_pre-integrs"/>
    <property type="match status" value="1"/>
</dbReference>
<feature type="coiled-coil region" evidence="16">
    <location>
        <begin position="29"/>
        <end position="56"/>
    </location>
</feature>
<feature type="compositionally biased region" description="Polar residues" evidence="17">
    <location>
        <begin position="385"/>
        <end position="405"/>
    </location>
</feature>
<reference evidence="19 20" key="1">
    <citation type="submission" date="2017-11" db="EMBL/GenBank/DDBJ databases">
        <title>De novo assembly and phasing of dikaryotic genomes from two isolates of Puccinia coronata f. sp. avenae, the causal agent of oat crown rust.</title>
        <authorList>
            <person name="Miller M.E."/>
            <person name="Zhang Y."/>
            <person name="Omidvar V."/>
            <person name="Sperschneider J."/>
            <person name="Schwessinger B."/>
            <person name="Raley C."/>
            <person name="Palmer J.M."/>
            <person name="Garnica D."/>
            <person name="Upadhyaya N."/>
            <person name="Rathjen J."/>
            <person name="Taylor J.M."/>
            <person name="Park R.F."/>
            <person name="Dodds P.N."/>
            <person name="Hirsch C.D."/>
            <person name="Kianian S.F."/>
            <person name="Figueroa M."/>
        </authorList>
    </citation>
    <scope>NUCLEOTIDE SEQUENCE [LARGE SCALE GENOMIC DNA]</scope>
    <source>
        <strain evidence="19">12SD80</strain>
    </source>
</reference>
<feature type="region of interest" description="Disordered" evidence="17">
    <location>
        <begin position="370"/>
        <end position="407"/>
    </location>
</feature>
<keyword evidence="7" id="KW-0460">Magnesium</keyword>
<keyword evidence="1" id="KW-0815">Transposition</keyword>
<dbReference type="PANTHER" id="PTHR42648:SF11">
    <property type="entry name" value="TRANSPOSON TY4-P GAG-POL POLYPROTEIN"/>
    <property type="match status" value="1"/>
</dbReference>
<evidence type="ECO:0000256" key="17">
    <source>
        <dbReference type="SAM" id="MobiDB-lite"/>
    </source>
</evidence>
<dbReference type="InterPro" id="IPR057670">
    <property type="entry name" value="SH3_retrovirus"/>
</dbReference>
<feature type="compositionally biased region" description="Basic and acidic residues" evidence="17">
    <location>
        <begin position="318"/>
        <end position="328"/>
    </location>
</feature>
<dbReference type="Proteomes" id="UP000235392">
    <property type="component" value="Unassembled WGS sequence"/>
</dbReference>
<dbReference type="GO" id="GO:0015074">
    <property type="term" value="P:DNA integration"/>
    <property type="evidence" value="ECO:0007669"/>
    <property type="project" value="UniProtKB-KW"/>
</dbReference>
<dbReference type="InterPro" id="IPR012337">
    <property type="entry name" value="RNaseH-like_sf"/>
</dbReference>
<keyword evidence="10" id="KW-0695">RNA-directed DNA polymerase</keyword>
<dbReference type="SUPFAM" id="SSF56672">
    <property type="entry name" value="DNA/RNA polymerases"/>
    <property type="match status" value="1"/>
</dbReference>
<evidence type="ECO:0000256" key="13">
    <source>
        <dbReference type="ARBA" id="ARBA00023268"/>
    </source>
</evidence>
<evidence type="ECO:0000259" key="18">
    <source>
        <dbReference type="PROSITE" id="PS50994"/>
    </source>
</evidence>
<evidence type="ECO:0000256" key="14">
    <source>
        <dbReference type="ARBA" id="ARBA00048173"/>
    </source>
</evidence>
<dbReference type="Pfam" id="PF25597">
    <property type="entry name" value="SH3_retrovirus"/>
    <property type="match status" value="1"/>
</dbReference>
<keyword evidence="3" id="KW-0540">Nuclease</keyword>
<comment type="caution">
    <text evidence="19">The sequence shown here is derived from an EMBL/GenBank/DDBJ whole genome shotgun (WGS) entry which is preliminary data.</text>
</comment>
<dbReference type="InterPro" id="IPR039537">
    <property type="entry name" value="Retrotran_Ty1/copia-like"/>
</dbReference>
<dbReference type="SUPFAM" id="SSF53098">
    <property type="entry name" value="Ribonuclease H-like"/>
    <property type="match status" value="1"/>
</dbReference>
<protein>
    <recommendedName>
        <fullName evidence="18">Integrase catalytic domain-containing protein</fullName>
    </recommendedName>
</protein>
<comment type="catalytic activity">
    <reaction evidence="14">
        <text>DNA(n) + a 2'-deoxyribonucleoside 5'-triphosphate = DNA(n+1) + diphosphate</text>
        <dbReference type="Rhea" id="RHEA:22508"/>
        <dbReference type="Rhea" id="RHEA-COMP:17339"/>
        <dbReference type="Rhea" id="RHEA-COMP:17340"/>
        <dbReference type="ChEBI" id="CHEBI:33019"/>
        <dbReference type="ChEBI" id="CHEBI:61560"/>
        <dbReference type="ChEBI" id="CHEBI:173112"/>
        <dbReference type="EC" id="2.7.7.49"/>
    </reaction>
</comment>
<dbReference type="PANTHER" id="PTHR42648">
    <property type="entry name" value="TRANSPOSASE, PUTATIVE-RELATED"/>
    <property type="match status" value="1"/>
</dbReference>
<dbReference type="InterPro" id="IPR013103">
    <property type="entry name" value="RVT_2"/>
</dbReference>
<evidence type="ECO:0000256" key="9">
    <source>
        <dbReference type="ARBA" id="ARBA00022908"/>
    </source>
</evidence>
<keyword evidence="2" id="KW-0548">Nucleotidyltransferase</keyword>
<dbReference type="InterPro" id="IPR025724">
    <property type="entry name" value="GAG-pre-integrase_dom"/>
</dbReference>
<evidence type="ECO:0000256" key="5">
    <source>
        <dbReference type="ARBA" id="ARBA00022759"/>
    </source>
</evidence>
<evidence type="ECO:0000313" key="19">
    <source>
        <dbReference type="EMBL" id="PLW36384.1"/>
    </source>
</evidence>
<accession>A0A2N5UF52</accession>
<dbReference type="GO" id="GO:0005634">
    <property type="term" value="C:nucleus"/>
    <property type="evidence" value="ECO:0007669"/>
    <property type="project" value="UniProtKB-ARBA"/>
</dbReference>
<evidence type="ECO:0000256" key="1">
    <source>
        <dbReference type="ARBA" id="ARBA00022578"/>
    </source>
</evidence>
<evidence type="ECO:0000256" key="6">
    <source>
        <dbReference type="ARBA" id="ARBA00022801"/>
    </source>
</evidence>
<dbReference type="EMBL" id="PGCI01000160">
    <property type="protein sequence ID" value="PLW36384.1"/>
    <property type="molecule type" value="Genomic_DNA"/>
</dbReference>
<gene>
    <name evidence="19" type="ORF">PCASD_13706</name>
</gene>
<evidence type="ECO:0000256" key="2">
    <source>
        <dbReference type="ARBA" id="ARBA00022695"/>
    </source>
</evidence>
<dbReference type="GO" id="GO:0003887">
    <property type="term" value="F:DNA-directed DNA polymerase activity"/>
    <property type="evidence" value="ECO:0007669"/>
    <property type="project" value="UniProtKB-KW"/>
</dbReference>
<evidence type="ECO:0000256" key="10">
    <source>
        <dbReference type="ARBA" id="ARBA00022918"/>
    </source>
</evidence>
<dbReference type="GO" id="GO:0006310">
    <property type="term" value="P:DNA recombination"/>
    <property type="evidence" value="ECO:0007669"/>
    <property type="project" value="UniProtKB-KW"/>
</dbReference>
<evidence type="ECO:0000256" key="15">
    <source>
        <dbReference type="ARBA" id="ARBA00049244"/>
    </source>
</evidence>
<dbReference type="GO" id="GO:0003723">
    <property type="term" value="F:RNA binding"/>
    <property type="evidence" value="ECO:0007669"/>
    <property type="project" value="UniProtKB-KW"/>
</dbReference>
<dbReference type="GO" id="GO:0016787">
    <property type="term" value="F:hydrolase activity"/>
    <property type="evidence" value="ECO:0007669"/>
    <property type="project" value="UniProtKB-KW"/>
</dbReference>
<proteinExistence type="predicted"/>
<keyword evidence="13" id="KW-0511">Multifunctional enzyme</keyword>
<dbReference type="Pfam" id="PF07727">
    <property type="entry name" value="RVT_2"/>
    <property type="match status" value="1"/>
</dbReference>
<evidence type="ECO:0000256" key="7">
    <source>
        <dbReference type="ARBA" id="ARBA00022842"/>
    </source>
</evidence>
<dbReference type="InterPro" id="IPR036397">
    <property type="entry name" value="RNaseH_sf"/>
</dbReference>
<evidence type="ECO:0000256" key="16">
    <source>
        <dbReference type="SAM" id="Coils"/>
    </source>
</evidence>
<dbReference type="Gene3D" id="3.30.420.10">
    <property type="entry name" value="Ribonuclease H-like superfamily/Ribonuclease H"/>
    <property type="match status" value="1"/>
</dbReference>
<dbReference type="InterPro" id="IPR001584">
    <property type="entry name" value="Integrase_cat-core"/>
</dbReference>
<evidence type="ECO:0000256" key="11">
    <source>
        <dbReference type="ARBA" id="ARBA00022932"/>
    </source>
</evidence>
<keyword evidence="16" id="KW-0175">Coiled coil</keyword>
<evidence type="ECO:0000313" key="20">
    <source>
        <dbReference type="Proteomes" id="UP000235392"/>
    </source>
</evidence>
<keyword evidence="8" id="KW-0694">RNA-binding</keyword>
<name>A0A2N5UF52_9BASI</name>
<feature type="domain" description="Integrase catalytic" evidence="18">
    <location>
        <begin position="607"/>
        <end position="770"/>
    </location>
</feature>
<dbReference type="CDD" id="cd09272">
    <property type="entry name" value="RNase_HI_RT_Ty1"/>
    <property type="match status" value="1"/>
</dbReference>
<dbReference type="GO" id="GO:0004519">
    <property type="term" value="F:endonuclease activity"/>
    <property type="evidence" value="ECO:0007669"/>
    <property type="project" value="UniProtKB-KW"/>
</dbReference>
<keyword evidence="9" id="KW-0229">DNA integration</keyword>